<dbReference type="RefSeq" id="WP_207183897.1">
    <property type="nucleotide sequence ID" value="NZ_AP024147.1"/>
</dbReference>
<reference evidence="1" key="1">
    <citation type="submission" date="2020-11" db="EMBL/GenBank/DDBJ databases">
        <title>Complete genome sequence of a novel pathogenic Methylobacterium strain isolated from rice in Vietnam.</title>
        <authorList>
            <person name="Lai K."/>
            <person name="Okazaki S."/>
            <person name="Higashi K."/>
            <person name="Mori H."/>
            <person name="Toyoda A."/>
            <person name="Kurokawa K."/>
        </authorList>
    </citation>
    <scope>NUCLEOTIDE SEQUENCE</scope>
    <source>
        <strain evidence="1">VL1</strain>
        <plasmid evidence="1">pVL1_2</plasmid>
    </source>
</reference>
<proteinExistence type="predicted"/>
<evidence type="ECO:0000313" key="1">
    <source>
        <dbReference type="EMBL" id="BCM87887.1"/>
    </source>
</evidence>
<dbReference type="AlphaFoldDB" id="A0A8H9C969"/>
<dbReference type="KEGG" id="mind:mvi_63480"/>
<evidence type="ECO:0000313" key="2">
    <source>
        <dbReference type="Proteomes" id="UP000663508"/>
    </source>
</evidence>
<organism evidence="1 2">
    <name type="scientific">Methylobacterium indicum</name>
    <dbReference type="NCBI Taxonomy" id="1775910"/>
    <lineage>
        <taxon>Bacteria</taxon>
        <taxon>Pseudomonadati</taxon>
        <taxon>Pseudomonadota</taxon>
        <taxon>Alphaproteobacteria</taxon>
        <taxon>Hyphomicrobiales</taxon>
        <taxon>Methylobacteriaceae</taxon>
        <taxon>Methylobacterium</taxon>
    </lineage>
</organism>
<dbReference type="EMBL" id="AP024147">
    <property type="protein sequence ID" value="BCM87887.1"/>
    <property type="molecule type" value="Genomic_DNA"/>
</dbReference>
<dbReference type="Proteomes" id="UP000663508">
    <property type="component" value="Plasmid pVL1_2"/>
</dbReference>
<geneLocation type="plasmid" evidence="1 2">
    <name>pVL1_2</name>
</geneLocation>
<accession>A0A8H9C969</accession>
<sequence>MNRAVWGSFWTAWGAIAVAFFTYVVACGLDTGPNIQNLDRQIKTPFVRAATELEVTFDFEMIQVCAARRFGAITDRNGKRHEFPVVDRGVLDEIGHQHYTLGFPVPPDATPGPAKLHMRWNLECSFKIGPLLIPNIFHQMTPKPFYLPDLEFTIRPRGRKFA</sequence>
<keyword evidence="1" id="KW-0614">Plasmid</keyword>
<name>A0A8H9C969_9HYPH</name>
<gene>
    <name evidence="1" type="ORF">mvi_63480</name>
</gene>
<protein>
    <submittedName>
        <fullName evidence="1">Uncharacterized protein</fullName>
    </submittedName>
</protein>